<dbReference type="Proteomes" id="UP000321331">
    <property type="component" value="Unassembled WGS sequence"/>
</dbReference>
<accession>A0A5C6SC30</accession>
<gene>
    <name evidence="1" type="ORF">FocTR4_00015875</name>
</gene>
<dbReference type="AlphaFoldDB" id="A0A5C6SC30"/>
<protein>
    <submittedName>
        <fullName evidence="1">Uncharacterized protein</fullName>
    </submittedName>
</protein>
<proteinExistence type="predicted"/>
<organism evidence="1 2">
    <name type="scientific">Fusarium oxysporum f. sp. cubense</name>
    <dbReference type="NCBI Taxonomy" id="61366"/>
    <lineage>
        <taxon>Eukaryota</taxon>
        <taxon>Fungi</taxon>
        <taxon>Dikarya</taxon>
        <taxon>Ascomycota</taxon>
        <taxon>Pezizomycotina</taxon>
        <taxon>Sordariomycetes</taxon>
        <taxon>Hypocreomycetidae</taxon>
        <taxon>Hypocreales</taxon>
        <taxon>Nectriaceae</taxon>
        <taxon>Fusarium</taxon>
        <taxon>Fusarium oxysporum species complex</taxon>
    </lineage>
</organism>
<evidence type="ECO:0000313" key="1">
    <source>
        <dbReference type="EMBL" id="TXB96111.1"/>
    </source>
</evidence>
<dbReference type="EMBL" id="VMNF01000015">
    <property type="protein sequence ID" value="TXB96111.1"/>
    <property type="molecule type" value="Genomic_DNA"/>
</dbReference>
<name>A0A5C6SC30_FUSOC</name>
<reference evidence="1 2" key="1">
    <citation type="submission" date="2019-07" db="EMBL/GenBank/DDBJ databases">
        <title>The First High-Quality Draft Genome Sequence of the Causal Agent of the Current Panama Disease Epidemic.</title>
        <authorList>
            <person name="Warmington R.J."/>
            <person name="Kay W."/>
            <person name="Jeffries A."/>
            <person name="Bebber D."/>
            <person name="Moore K."/>
            <person name="Studholme D.J."/>
        </authorList>
    </citation>
    <scope>NUCLEOTIDE SEQUENCE [LARGE SCALE GENOMIC DNA]</scope>
    <source>
        <strain evidence="1 2">TR4</strain>
    </source>
</reference>
<sequence>MACRLRAIERKFYAQSRDQVEKVVKPILTSSQEPFSVTQFNLGPMSEVYHLHRETDVSVVHYSKEAWEMTQDMAAREAEKDLPKLPLSLPLSETEAQKMQEAHLLFEAFRHSICFRTSFLQHYDSGEPASPFHIPWKFYYQDKLLRIRAFQAVFVFLFKEHEKLLNQVHDRITGPACLSRIENSDTDWRIQRQPFLQRGQRDSLQFIAYLCSQGYHQLLSIQDMNNISQEHILFLYRRYQALKGDRRNCPMMVGADLEYSLKTLCCDTGRGHGFWTSGAYMWDMERLSQLGEELVWLVTDLRDEFY</sequence>
<comment type="caution">
    <text evidence="1">The sequence shown here is derived from an EMBL/GenBank/DDBJ whole genome shotgun (WGS) entry which is preliminary data.</text>
</comment>
<evidence type="ECO:0000313" key="2">
    <source>
        <dbReference type="Proteomes" id="UP000321331"/>
    </source>
</evidence>